<accession>A0AAD5RHW8</accession>
<evidence type="ECO:0000313" key="1">
    <source>
        <dbReference type="EMBL" id="KAJ1374654.1"/>
    </source>
</evidence>
<gene>
    <name evidence="1" type="ORF">KIN20_037386</name>
</gene>
<dbReference type="Proteomes" id="UP001196413">
    <property type="component" value="Unassembled WGS sequence"/>
</dbReference>
<dbReference type="AlphaFoldDB" id="A0AAD5RHW8"/>
<proteinExistence type="predicted"/>
<keyword evidence="2" id="KW-1185">Reference proteome</keyword>
<evidence type="ECO:0000313" key="2">
    <source>
        <dbReference type="Proteomes" id="UP001196413"/>
    </source>
</evidence>
<organism evidence="1 2">
    <name type="scientific">Parelaphostrongylus tenuis</name>
    <name type="common">Meningeal worm</name>
    <dbReference type="NCBI Taxonomy" id="148309"/>
    <lineage>
        <taxon>Eukaryota</taxon>
        <taxon>Metazoa</taxon>
        <taxon>Ecdysozoa</taxon>
        <taxon>Nematoda</taxon>
        <taxon>Chromadorea</taxon>
        <taxon>Rhabditida</taxon>
        <taxon>Rhabditina</taxon>
        <taxon>Rhabditomorpha</taxon>
        <taxon>Strongyloidea</taxon>
        <taxon>Metastrongylidae</taxon>
        <taxon>Parelaphostrongylus</taxon>
    </lineage>
</organism>
<dbReference type="EMBL" id="JAHQIW010007477">
    <property type="protein sequence ID" value="KAJ1374654.1"/>
    <property type="molecule type" value="Genomic_DNA"/>
</dbReference>
<name>A0AAD5RHW8_PARTN</name>
<sequence>MPVIGKFISERNVYAVQMSFAWLSREYAILYTLFMTPAKNCFLEQAMTVMSAALAQSSD</sequence>
<protein>
    <submittedName>
        <fullName evidence="1">Uncharacterized protein</fullName>
    </submittedName>
</protein>
<reference evidence="1" key="1">
    <citation type="submission" date="2021-06" db="EMBL/GenBank/DDBJ databases">
        <title>Parelaphostrongylus tenuis whole genome reference sequence.</title>
        <authorList>
            <person name="Garwood T.J."/>
            <person name="Larsen P.A."/>
            <person name="Fountain-Jones N.M."/>
            <person name="Garbe J.R."/>
            <person name="Macchietto M.G."/>
            <person name="Kania S.A."/>
            <person name="Gerhold R.W."/>
            <person name="Richards J.E."/>
            <person name="Wolf T.M."/>
        </authorList>
    </citation>
    <scope>NUCLEOTIDE SEQUENCE</scope>
    <source>
        <strain evidence="1">MNPRO001-30</strain>
        <tissue evidence="1">Meninges</tissue>
    </source>
</reference>
<comment type="caution">
    <text evidence="1">The sequence shown here is derived from an EMBL/GenBank/DDBJ whole genome shotgun (WGS) entry which is preliminary data.</text>
</comment>